<feature type="transmembrane region" description="Helical" evidence="1">
    <location>
        <begin position="71"/>
        <end position="91"/>
    </location>
</feature>
<dbReference type="Proteomes" id="UP000232229">
    <property type="component" value="Chromosome"/>
</dbReference>
<dbReference type="KEGG" id="mchc:CK556_03135"/>
<keyword evidence="1" id="KW-1133">Transmembrane helix</keyword>
<feature type="transmembrane region" description="Helical" evidence="1">
    <location>
        <begin position="380"/>
        <end position="402"/>
    </location>
</feature>
<feature type="transmembrane region" description="Helical" evidence="1">
    <location>
        <begin position="243"/>
        <end position="261"/>
    </location>
</feature>
<dbReference type="InterPro" id="IPR036259">
    <property type="entry name" value="MFS_trans_sf"/>
</dbReference>
<dbReference type="InterPro" id="IPR050046">
    <property type="entry name" value="MSF_cation_mollicutes"/>
</dbReference>
<reference evidence="2 3" key="1">
    <citation type="submission" date="2017-08" db="EMBL/GenBank/DDBJ databases">
        <title>Complete Genome Sequence of Mesoplasma chauliocola.</title>
        <authorList>
            <person name="Knight T.F.Jr."/>
            <person name="Citino T."/>
        </authorList>
    </citation>
    <scope>NUCLEOTIDE SEQUENCE [LARGE SCALE GENOMIC DNA]</scope>
    <source>
        <strain evidence="2 3">CHPA-2</strain>
    </source>
</reference>
<proteinExistence type="predicted"/>
<feature type="transmembrane region" description="Helical" evidence="1">
    <location>
        <begin position="344"/>
        <end position="368"/>
    </location>
</feature>
<feature type="transmembrane region" description="Helical" evidence="1">
    <location>
        <begin position="103"/>
        <end position="122"/>
    </location>
</feature>
<evidence type="ECO:0008006" key="4">
    <source>
        <dbReference type="Google" id="ProtNLM"/>
    </source>
</evidence>
<keyword evidence="1" id="KW-0472">Membrane</keyword>
<sequence length="494" mass="57006">MLNWDLFIVVPLIIVLGFAILYVIYKKNKFEKKLFWFYIQTLIVWLVVAILTQENTNLMSNVFEKSPPAIVVALLIFGSSMLFAVFLKPVATWLTGKMKNRRIWIRAAILTSIVAALLLLIPENNTTLFKFVIIFQAVILALSISSQSLYFLFLNEQKYNKLFPLKVSFSVGLVITFSTFIGNWIFNLNTLADNKFWFLNAFCIILLIFGGILSFKNFGENPNKIGEFKIVLKEELIKFSKSTLIKLIVLTLIMGIIYGFVQSPIFKMYFVAHFKITNNDIEWLHSLDRKYQAVFIFGQFALGFFLYKFLLPKVGVKNLIMGLILISGVTLLISTFVINNIWIIIANLLFGSSYFVLFYMWFAFAIMWNYRASKGTPVTGYIASALILGQFLVITVFNSIIYTKTGLFTYQSINSIINETNMENIIQFEKNITQIIKITCASLFFINGIYLFLTVIWIDQVIAEFVDYANIRQIFSEYEKQSIERKINSRIIIE</sequence>
<evidence type="ECO:0000313" key="2">
    <source>
        <dbReference type="EMBL" id="ASZ09323.1"/>
    </source>
</evidence>
<protein>
    <recommendedName>
        <fullName evidence="4">MFS transporter</fullName>
    </recommendedName>
</protein>
<evidence type="ECO:0000256" key="1">
    <source>
        <dbReference type="SAM" id="Phobius"/>
    </source>
</evidence>
<feature type="transmembrane region" description="Helical" evidence="1">
    <location>
        <begin position="435"/>
        <end position="458"/>
    </location>
</feature>
<dbReference type="EMBL" id="CP023173">
    <property type="protein sequence ID" value="ASZ09323.1"/>
    <property type="molecule type" value="Genomic_DNA"/>
</dbReference>
<name>A0A249SNZ3_9MOLU</name>
<feature type="transmembrane region" description="Helical" evidence="1">
    <location>
        <begin position="165"/>
        <end position="185"/>
    </location>
</feature>
<gene>
    <name evidence="2" type="ORF">CK556_03135</name>
</gene>
<dbReference type="RefSeq" id="WP_027875440.1">
    <property type="nucleotide sequence ID" value="NZ_CP023173.1"/>
</dbReference>
<dbReference type="STRING" id="1336232.GCA_000518825_00926"/>
<keyword evidence="1" id="KW-0812">Transmembrane</keyword>
<evidence type="ECO:0000313" key="3">
    <source>
        <dbReference type="Proteomes" id="UP000232229"/>
    </source>
</evidence>
<feature type="transmembrane region" description="Helical" evidence="1">
    <location>
        <begin position="6"/>
        <end position="25"/>
    </location>
</feature>
<feature type="transmembrane region" description="Helical" evidence="1">
    <location>
        <begin position="197"/>
        <end position="215"/>
    </location>
</feature>
<accession>A0A249SNZ3</accession>
<dbReference type="AlphaFoldDB" id="A0A249SNZ3"/>
<feature type="transmembrane region" description="Helical" evidence="1">
    <location>
        <begin position="128"/>
        <end position="153"/>
    </location>
</feature>
<dbReference type="SUPFAM" id="SSF103473">
    <property type="entry name" value="MFS general substrate transporter"/>
    <property type="match status" value="1"/>
</dbReference>
<dbReference type="NCBIfam" id="NF043061">
    <property type="entry name" value="MMSYN1_0325"/>
    <property type="match status" value="1"/>
</dbReference>
<organism evidence="2 3">
    <name type="scientific">Mesoplasma chauliocola</name>
    <dbReference type="NCBI Taxonomy" id="216427"/>
    <lineage>
        <taxon>Bacteria</taxon>
        <taxon>Bacillati</taxon>
        <taxon>Mycoplasmatota</taxon>
        <taxon>Mollicutes</taxon>
        <taxon>Entomoplasmatales</taxon>
        <taxon>Entomoplasmataceae</taxon>
        <taxon>Mesoplasma</taxon>
    </lineage>
</organism>
<feature type="transmembrane region" description="Helical" evidence="1">
    <location>
        <begin position="34"/>
        <end position="51"/>
    </location>
</feature>
<feature type="transmembrane region" description="Helical" evidence="1">
    <location>
        <begin position="318"/>
        <end position="338"/>
    </location>
</feature>
<keyword evidence="3" id="KW-1185">Reference proteome</keyword>